<dbReference type="InterPro" id="IPR036271">
    <property type="entry name" value="Tet_transcr_reg_TetR-rel_C_sf"/>
</dbReference>
<name>A0A6B3QQD4_STRTE</name>
<dbReference type="InterPro" id="IPR001647">
    <property type="entry name" value="HTH_TetR"/>
</dbReference>
<dbReference type="PANTHER" id="PTHR47506:SF1">
    <property type="entry name" value="HTH-TYPE TRANSCRIPTIONAL REGULATOR YJDC"/>
    <property type="match status" value="1"/>
</dbReference>
<keyword evidence="2 4" id="KW-0238">DNA-binding</keyword>
<reference evidence="6" key="1">
    <citation type="journal article" date="2020" name="Microorganisms">
        <title>Isolation, Genomic and Metabolomic Characterization of Streptomyces tendae VITAKN with Quorum Sensing Inhibitory Activity from Southern India.</title>
        <authorList>
            <person name="Ishaque N.M."/>
            <person name="Burgsdorf I."/>
            <person name="Limlingan Malit J.J."/>
            <person name="Saha S."/>
            <person name="Teta R."/>
            <person name="Ewe D."/>
            <person name="Kannabiran K."/>
            <person name="Hrouzek P."/>
            <person name="Steindler L."/>
            <person name="Costantino V."/>
            <person name="Saurav K."/>
        </authorList>
    </citation>
    <scope>NUCLEOTIDE SEQUENCE</scope>
    <source>
        <strain evidence="6">VITAKN</strain>
    </source>
</reference>
<dbReference type="InterPro" id="IPR011075">
    <property type="entry name" value="TetR_C"/>
</dbReference>
<dbReference type="InterPro" id="IPR009057">
    <property type="entry name" value="Homeodomain-like_sf"/>
</dbReference>
<dbReference type="Pfam" id="PF00440">
    <property type="entry name" value="TetR_N"/>
    <property type="match status" value="1"/>
</dbReference>
<evidence type="ECO:0000256" key="1">
    <source>
        <dbReference type="ARBA" id="ARBA00023015"/>
    </source>
</evidence>
<accession>A0A6B3QQD4</accession>
<dbReference type="AlphaFoldDB" id="A0A6B3QQD4"/>
<evidence type="ECO:0000313" key="6">
    <source>
        <dbReference type="EMBL" id="NEV90192.1"/>
    </source>
</evidence>
<gene>
    <name evidence="6" type="ORF">GUR47_26565</name>
</gene>
<proteinExistence type="predicted"/>
<feature type="DNA-binding region" description="H-T-H motif" evidence="4">
    <location>
        <begin position="37"/>
        <end position="56"/>
    </location>
</feature>
<dbReference type="SUPFAM" id="SSF46689">
    <property type="entry name" value="Homeodomain-like"/>
    <property type="match status" value="1"/>
</dbReference>
<protein>
    <submittedName>
        <fullName evidence="6">TetR/AcrR family transcriptional regulator</fullName>
    </submittedName>
</protein>
<keyword evidence="1" id="KW-0805">Transcription regulation</keyword>
<sequence length="202" mass="21855">METRQKGSIGRPRGFDADEALEKAMRVFWEQGYEGASLTDLTGAMGITRTSMYAAFGNKEDLFRKALERYEEGPASYVARALREPTAREVATAFLKGAVQVSTRPDCPSGCLGVQGSLAAGETGRSARDLLADWREGGVAQLRDRFRQAVDDGDLPPGTDPLHVARYLMTFANGISVQATGGATREDLQRVADTALRAWPPA</sequence>
<dbReference type="PANTHER" id="PTHR47506">
    <property type="entry name" value="TRANSCRIPTIONAL REGULATORY PROTEIN"/>
    <property type="match status" value="1"/>
</dbReference>
<dbReference type="PROSITE" id="PS50977">
    <property type="entry name" value="HTH_TETR_2"/>
    <property type="match status" value="1"/>
</dbReference>
<organism evidence="6">
    <name type="scientific">Streptomyces tendae</name>
    <dbReference type="NCBI Taxonomy" id="1932"/>
    <lineage>
        <taxon>Bacteria</taxon>
        <taxon>Bacillati</taxon>
        <taxon>Actinomycetota</taxon>
        <taxon>Actinomycetes</taxon>
        <taxon>Kitasatosporales</taxon>
        <taxon>Streptomycetaceae</taxon>
        <taxon>Streptomyces</taxon>
    </lineage>
</organism>
<dbReference type="PRINTS" id="PR00455">
    <property type="entry name" value="HTHTETR"/>
</dbReference>
<dbReference type="PROSITE" id="PS01081">
    <property type="entry name" value="HTH_TETR_1"/>
    <property type="match status" value="1"/>
</dbReference>
<dbReference type="Pfam" id="PF16925">
    <property type="entry name" value="TetR_C_13"/>
    <property type="match status" value="1"/>
</dbReference>
<dbReference type="InterPro" id="IPR023772">
    <property type="entry name" value="DNA-bd_HTH_TetR-type_CS"/>
</dbReference>
<dbReference type="Gene3D" id="1.10.357.10">
    <property type="entry name" value="Tetracycline Repressor, domain 2"/>
    <property type="match status" value="1"/>
</dbReference>
<dbReference type="RefSeq" id="WP_127893057.1">
    <property type="nucleotide sequence ID" value="NZ_JAAIFS010000006.1"/>
</dbReference>
<feature type="domain" description="HTH tetR-type" evidence="5">
    <location>
        <begin position="14"/>
        <end position="74"/>
    </location>
</feature>
<dbReference type="EMBL" id="JAAIFS010000006">
    <property type="protein sequence ID" value="NEV90192.1"/>
    <property type="molecule type" value="Genomic_DNA"/>
</dbReference>
<keyword evidence="3" id="KW-0804">Transcription</keyword>
<dbReference type="Gene3D" id="1.10.10.60">
    <property type="entry name" value="Homeodomain-like"/>
    <property type="match status" value="1"/>
</dbReference>
<evidence type="ECO:0000259" key="5">
    <source>
        <dbReference type="PROSITE" id="PS50977"/>
    </source>
</evidence>
<dbReference type="SUPFAM" id="SSF48498">
    <property type="entry name" value="Tetracyclin repressor-like, C-terminal domain"/>
    <property type="match status" value="1"/>
</dbReference>
<evidence type="ECO:0000256" key="2">
    <source>
        <dbReference type="ARBA" id="ARBA00023125"/>
    </source>
</evidence>
<evidence type="ECO:0000256" key="4">
    <source>
        <dbReference type="PROSITE-ProRule" id="PRU00335"/>
    </source>
</evidence>
<dbReference type="GO" id="GO:0003677">
    <property type="term" value="F:DNA binding"/>
    <property type="evidence" value="ECO:0007669"/>
    <property type="project" value="UniProtKB-UniRule"/>
</dbReference>
<evidence type="ECO:0000256" key="3">
    <source>
        <dbReference type="ARBA" id="ARBA00023163"/>
    </source>
</evidence>
<comment type="caution">
    <text evidence="6">The sequence shown here is derived from an EMBL/GenBank/DDBJ whole genome shotgun (WGS) entry which is preliminary data.</text>
</comment>